<dbReference type="Proteomes" id="UP000383932">
    <property type="component" value="Unassembled WGS sequence"/>
</dbReference>
<organism evidence="1 2">
    <name type="scientific">Ceratobasidium theobromae</name>
    <dbReference type="NCBI Taxonomy" id="1582974"/>
    <lineage>
        <taxon>Eukaryota</taxon>
        <taxon>Fungi</taxon>
        <taxon>Dikarya</taxon>
        <taxon>Basidiomycota</taxon>
        <taxon>Agaricomycotina</taxon>
        <taxon>Agaricomycetes</taxon>
        <taxon>Cantharellales</taxon>
        <taxon>Ceratobasidiaceae</taxon>
        <taxon>Ceratobasidium</taxon>
    </lineage>
</organism>
<protein>
    <submittedName>
        <fullName evidence="1">Uncharacterized protein</fullName>
    </submittedName>
</protein>
<evidence type="ECO:0000313" key="2">
    <source>
        <dbReference type="Proteomes" id="UP000383932"/>
    </source>
</evidence>
<gene>
    <name evidence="1" type="ORF">CTheo_7023</name>
</gene>
<evidence type="ECO:0000313" key="1">
    <source>
        <dbReference type="EMBL" id="KAB5589531.1"/>
    </source>
</evidence>
<accession>A0A5N5QDK1</accession>
<comment type="caution">
    <text evidence="1">The sequence shown here is derived from an EMBL/GenBank/DDBJ whole genome shotgun (WGS) entry which is preliminary data.</text>
</comment>
<name>A0A5N5QDK1_9AGAM</name>
<sequence length="115" mass="12347">MAEAGFTFPDITPAELTIDGEKVNIQPEGLSAFDGTIVETNLQNLLPQTFSGFVRYFKNAPPTGPATGRCSIVQDQLFILFTPDGAVIPNAYFQSQDPHGPIPPIGLVKGTWGLL</sequence>
<proteinExistence type="predicted"/>
<keyword evidence="2" id="KW-1185">Reference proteome</keyword>
<dbReference type="EMBL" id="SSOP01000257">
    <property type="protein sequence ID" value="KAB5589531.1"/>
    <property type="molecule type" value="Genomic_DNA"/>
</dbReference>
<reference evidence="1 2" key="1">
    <citation type="journal article" date="2019" name="Fungal Biol. Biotechnol.">
        <title>Draft genome sequence of fastidious pathogen Ceratobasidium theobromae, which causes vascular-streak dieback in Theobroma cacao.</title>
        <authorList>
            <person name="Ali S.S."/>
            <person name="Asman A."/>
            <person name="Shao J."/>
            <person name="Firmansyah A.P."/>
            <person name="Susilo A.W."/>
            <person name="Rosmana A."/>
            <person name="McMahon P."/>
            <person name="Junaid M."/>
            <person name="Guest D."/>
            <person name="Kheng T.Y."/>
            <person name="Meinhardt L.W."/>
            <person name="Bailey B.A."/>
        </authorList>
    </citation>
    <scope>NUCLEOTIDE SEQUENCE [LARGE SCALE GENOMIC DNA]</scope>
    <source>
        <strain evidence="1 2">CT2</strain>
    </source>
</reference>
<dbReference type="AlphaFoldDB" id="A0A5N5QDK1"/>